<dbReference type="SUPFAM" id="SSF82171">
    <property type="entry name" value="DPP6 N-terminal domain-like"/>
    <property type="match status" value="1"/>
</dbReference>
<organism evidence="1 2">
    <name type="scientific">Flavivirga algicola</name>
    <dbReference type="NCBI Taxonomy" id="2729136"/>
    <lineage>
        <taxon>Bacteria</taxon>
        <taxon>Pseudomonadati</taxon>
        <taxon>Bacteroidota</taxon>
        <taxon>Flavobacteriia</taxon>
        <taxon>Flavobacteriales</taxon>
        <taxon>Flavobacteriaceae</taxon>
        <taxon>Flavivirga</taxon>
    </lineage>
</organism>
<evidence type="ECO:0000313" key="2">
    <source>
        <dbReference type="Proteomes" id="UP000746690"/>
    </source>
</evidence>
<proteinExistence type="predicted"/>
<dbReference type="Gene3D" id="2.120.10.30">
    <property type="entry name" value="TolB, C-terminal domain"/>
    <property type="match status" value="1"/>
</dbReference>
<dbReference type="InterPro" id="IPR011042">
    <property type="entry name" value="6-blade_b-propeller_TolB-like"/>
</dbReference>
<reference evidence="1 2" key="1">
    <citation type="submission" date="2020-04" db="EMBL/GenBank/DDBJ databases">
        <title>A Flavivirga sp. nov.</title>
        <authorList>
            <person name="Sun X."/>
        </authorList>
    </citation>
    <scope>NUCLEOTIDE SEQUENCE [LARGE SCALE GENOMIC DNA]</scope>
    <source>
        <strain evidence="1 2">Y03</strain>
    </source>
</reference>
<dbReference type="InterPro" id="IPR011659">
    <property type="entry name" value="WD40"/>
</dbReference>
<dbReference type="EMBL" id="JABBHF010000008">
    <property type="protein sequence ID" value="NMH88634.1"/>
    <property type="molecule type" value="Genomic_DNA"/>
</dbReference>
<gene>
    <name evidence="1" type="ORF">HHX25_14065</name>
</gene>
<comment type="caution">
    <text evidence="1">The sequence shown here is derived from an EMBL/GenBank/DDBJ whole genome shotgun (WGS) entry which is preliminary data.</text>
</comment>
<evidence type="ECO:0000313" key="1">
    <source>
        <dbReference type="EMBL" id="NMH88634.1"/>
    </source>
</evidence>
<sequence>MKYFYLFIFITHAFLGFSQQPTKPFIPEIVKQFPNVRDVAISPNGDEIMFSGQSIMGNLSAIITIKKKGKEWGTPQVASFSGQFFDLEPFFSKDGLKIYFVSTRPLDVASNTPKDFDIWYAERASLSGDWSQPINMGSPINTEHGEFYPSIANNGNFYFTRDNPNLKRKDDIYVSTFINNSYSEPEMLPDSINSTGYEYNAFIAPDESYLIYGCYNKQGGYGSGDLYISYRTHDGWSKAKNLGKAINTKKMDYCPFVDSQTNTLYFTSKQDNTQIDFETPLSINELLKEFNKYDNGLSRLYKISVSALPKK</sequence>
<keyword evidence="2" id="KW-1185">Reference proteome</keyword>
<dbReference type="RefSeq" id="WP_169674801.1">
    <property type="nucleotide sequence ID" value="NZ_JABBHF010000008.1"/>
</dbReference>
<evidence type="ECO:0008006" key="3">
    <source>
        <dbReference type="Google" id="ProtNLM"/>
    </source>
</evidence>
<dbReference type="Pfam" id="PF07676">
    <property type="entry name" value="PD40"/>
    <property type="match status" value="4"/>
</dbReference>
<protein>
    <recommendedName>
        <fullName evidence="3">WD40 repeat protein</fullName>
    </recommendedName>
</protein>
<name>A0ABX1RYJ7_9FLAO</name>
<accession>A0ABX1RYJ7</accession>
<dbReference type="Proteomes" id="UP000746690">
    <property type="component" value="Unassembled WGS sequence"/>
</dbReference>